<evidence type="ECO:0000313" key="5">
    <source>
        <dbReference type="Proteomes" id="UP000061587"/>
    </source>
</evidence>
<gene>
    <name evidence="4" type="ORF">BvMPK_1715</name>
</gene>
<evidence type="ECO:0000259" key="3">
    <source>
        <dbReference type="SMART" id="SM00701"/>
    </source>
</evidence>
<evidence type="ECO:0000313" key="4">
    <source>
        <dbReference type="EMBL" id="ALK84319.1"/>
    </source>
</evidence>
<dbReference type="EMBL" id="CP013020">
    <property type="protein sequence ID" value="ALK84319.1"/>
    <property type="molecule type" value="Genomic_DNA"/>
</dbReference>
<dbReference type="InterPro" id="IPR036505">
    <property type="entry name" value="Amidase/PGRP_sf"/>
</dbReference>
<dbReference type="PANTHER" id="PTHR11022">
    <property type="entry name" value="PEPTIDOGLYCAN RECOGNITION PROTEIN"/>
    <property type="match status" value="1"/>
</dbReference>
<evidence type="ECO:0000259" key="2">
    <source>
        <dbReference type="SMART" id="SM00644"/>
    </source>
</evidence>
<dbReference type="InterPro" id="IPR002502">
    <property type="entry name" value="Amidase_domain"/>
</dbReference>
<accession>A0A0P0M261</accession>
<dbReference type="CDD" id="cd06583">
    <property type="entry name" value="PGRP"/>
    <property type="match status" value="1"/>
</dbReference>
<dbReference type="Gene3D" id="3.40.80.10">
    <property type="entry name" value="Peptidoglycan recognition protein-like"/>
    <property type="match status" value="1"/>
</dbReference>
<dbReference type="PATRIC" id="fig|821.40.peg.2049"/>
<dbReference type="Pfam" id="PF01510">
    <property type="entry name" value="Amidase_2"/>
    <property type="match status" value="1"/>
</dbReference>
<dbReference type="InterPro" id="IPR006619">
    <property type="entry name" value="PGRP_domain_met/bac"/>
</dbReference>
<dbReference type="PANTHER" id="PTHR11022:SF41">
    <property type="entry name" value="PEPTIDOGLYCAN-RECOGNITION PROTEIN LC-RELATED"/>
    <property type="match status" value="1"/>
</dbReference>
<proteinExistence type="inferred from homology"/>
<dbReference type="Proteomes" id="UP000061587">
    <property type="component" value="Chromosome"/>
</dbReference>
<sequence>MRKITLIIIHCSATPEGRNLDFETCRHDHIHHRGFKDIGYHFYITRDGGIHRGRSLERIGAHCKNHNRHSVGICYEGGLSAGGIPADTRTLEQKATLLALLRELRAVLPEAIIVGHRDLNPLKGCPCFDAVKEYGGCENSPLLQLCFYQNKQIHATLVHFLHFILHCTLYSSISRLHIHEIDSNFIIQLLQQGIDNIRAMSRDEKLVVRQVYNTLHHINDTKRIDARFRFLKQQFACKHSI</sequence>
<feature type="domain" description="Peptidoglycan recognition protein family" evidence="3">
    <location>
        <begin position="1"/>
        <end position="120"/>
    </location>
</feature>
<reference evidence="4 5" key="2">
    <citation type="journal article" date="2016" name="Genome Biol. Evol.">
        <title>Extensive mobilome-driven genome diversification in mouse gut-associated Bacteroides vulgatus mpk.</title>
        <authorList>
            <person name="Lange A."/>
            <person name="Beier S."/>
            <person name="Steimle A."/>
            <person name="Autenrieth I.B."/>
            <person name="Huson D.H."/>
            <person name="Frick J.S."/>
        </authorList>
    </citation>
    <scope>NUCLEOTIDE SEQUENCE [LARGE SCALE GENOMIC DNA]</scope>
    <source>
        <strain evidence="5">mpk</strain>
    </source>
</reference>
<organism evidence="4 5">
    <name type="scientific">Phocaeicola vulgatus</name>
    <name type="common">Bacteroides vulgatus</name>
    <dbReference type="NCBI Taxonomy" id="821"/>
    <lineage>
        <taxon>Bacteria</taxon>
        <taxon>Pseudomonadati</taxon>
        <taxon>Bacteroidota</taxon>
        <taxon>Bacteroidia</taxon>
        <taxon>Bacteroidales</taxon>
        <taxon>Bacteroidaceae</taxon>
        <taxon>Phocaeicola</taxon>
    </lineage>
</organism>
<dbReference type="GO" id="GO:0008745">
    <property type="term" value="F:N-acetylmuramoyl-L-alanine amidase activity"/>
    <property type="evidence" value="ECO:0007669"/>
    <property type="project" value="InterPro"/>
</dbReference>
<feature type="domain" description="N-acetylmuramoyl-L-alanine amidase" evidence="2">
    <location>
        <begin position="1"/>
        <end position="127"/>
    </location>
</feature>
<dbReference type="GO" id="GO:0009253">
    <property type="term" value="P:peptidoglycan catabolic process"/>
    <property type="evidence" value="ECO:0007669"/>
    <property type="project" value="InterPro"/>
</dbReference>
<reference evidence="5" key="1">
    <citation type="submission" date="2015-10" db="EMBL/GenBank/DDBJ databases">
        <title>Extensive mobilome-driven genome diversification in gut-associated Bacteroides vulgatus mpk.</title>
        <authorList>
            <person name="Beier S."/>
            <person name="Lange A."/>
            <person name="Huson D.H."/>
            <person name="Frick J.-S."/>
            <person name="Autenrieth I.B."/>
        </authorList>
    </citation>
    <scope>NUCLEOTIDE SEQUENCE [LARGE SCALE GENOMIC DNA]</scope>
    <source>
        <strain evidence="5">mpk</strain>
    </source>
</reference>
<dbReference type="GO" id="GO:0008270">
    <property type="term" value="F:zinc ion binding"/>
    <property type="evidence" value="ECO:0007669"/>
    <property type="project" value="InterPro"/>
</dbReference>
<evidence type="ECO:0000256" key="1">
    <source>
        <dbReference type="ARBA" id="ARBA00007553"/>
    </source>
</evidence>
<dbReference type="SUPFAM" id="SSF55846">
    <property type="entry name" value="N-acetylmuramoyl-L-alanine amidase-like"/>
    <property type="match status" value="1"/>
</dbReference>
<protein>
    <submittedName>
        <fullName evidence="4">N-acetylmuramoyl-L-alanine amidase</fullName>
    </submittedName>
</protein>
<name>A0A0P0M261_PHOVU</name>
<dbReference type="InterPro" id="IPR015510">
    <property type="entry name" value="PGRP"/>
</dbReference>
<dbReference type="AlphaFoldDB" id="A0A0P0M261"/>
<dbReference type="SMART" id="SM00644">
    <property type="entry name" value="Ami_2"/>
    <property type="match status" value="1"/>
</dbReference>
<comment type="similarity">
    <text evidence="1">Belongs to the N-acetylmuramoyl-L-alanine amidase 2 family.</text>
</comment>
<dbReference type="SMART" id="SM00701">
    <property type="entry name" value="PGRP"/>
    <property type="match status" value="1"/>
</dbReference>